<accession>A0ABQ3N6K7</accession>
<name>A0ABQ3N6K7_9BACI</name>
<sequence>MIKGIIDKLFKPVPQPAHPKPQQISPAEIEALIDAKLKEHAAAIHPTPEMEQNEKQPANQDDYKLTAKQIEYALSLIDKVSHEFELAIGPAELTVKDLNRLIAYQKFKNKGTLVNLVKKGVLKRKAIGVN</sequence>
<evidence type="ECO:0008006" key="3">
    <source>
        <dbReference type="Google" id="ProtNLM"/>
    </source>
</evidence>
<organism evidence="1 2">
    <name type="scientific">Neobacillus kokaensis</name>
    <dbReference type="NCBI Taxonomy" id="2759023"/>
    <lineage>
        <taxon>Bacteria</taxon>
        <taxon>Bacillati</taxon>
        <taxon>Bacillota</taxon>
        <taxon>Bacilli</taxon>
        <taxon>Bacillales</taxon>
        <taxon>Bacillaceae</taxon>
        <taxon>Neobacillus</taxon>
    </lineage>
</organism>
<comment type="caution">
    <text evidence="1">The sequence shown here is derived from an EMBL/GenBank/DDBJ whole genome shotgun (WGS) entry which is preliminary data.</text>
</comment>
<dbReference type="Proteomes" id="UP000637074">
    <property type="component" value="Unassembled WGS sequence"/>
</dbReference>
<reference evidence="1 2" key="1">
    <citation type="journal article" date="2022" name="Int. J. Syst. Evol. Microbiol.">
        <title>Neobacillus kokaensis sp. nov., isolated from soil.</title>
        <authorList>
            <person name="Yuki K."/>
            <person name="Matsubara H."/>
            <person name="Yamaguchi S."/>
        </authorList>
    </citation>
    <scope>NUCLEOTIDE SEQUENCE [LARGE SCALE GENOMIC DNA]</scope>
    <source>
        <strain evidence="1 2">LOB 377</strain>
    </source>
</reference>
<evidence type="ECO:0000313" key="2">
    <source>
        <dbReference type="Proteomes" id="UP000637074"/>
    </source>
</evidence>
<keyword evidence="2" id="KW-1185">Reference proteome</keyword>
<evidence type="ECO:0000313" key="1">
    <source>
        <dbReference type="EMBL" id="GHI00330.1"/>
    </source>
</evidence>
<protein>
    <recommendedName>
        <fullName evidence="3">ABC transporter ATP-binding protein</fullName>
    </recommendedName>
</protein>
<proteinExistence type="predicted"/>
<dbReference type="EMBL" id="BNDS01000021">
    <property type="protein sequence ID" value="GHI00330.1"/>
    <property type="molecule type" value="Genomic_DNA"/>
</dbReference>
<dbReference type="RefSeq" id="WP_223282816.1">
    <property type="nucleotide sequence ID" value="NZ_BNDS01000021.1"/>
</dbReference>
<gene>
    <name evidence="1" type="ORF">AM1BK_38720</name>
</gene>